<gene>
    <name evidence="4" type="ORF">PVAND_015311</name>
</gene>
<sequence>MKYFAIFTIFLFIFIKSSYQQIVPLHNDSIAIEFIVQVERAPLTPGGNITYLGTGTLLTFHHILTTRAIYQNVELPNSVIYRFRGTRVGEGFRAQAAQIVLHAQADIAIARMNHRVDQQFSFSPRNRAPALPQNRFCTLYGFNLAPNEQNLMMTPIVVRTGAEHCGANGFLCANGVIGQFPVCGGLLGAAIICDGNNIAGLVTTDNFCVAINPRINMLAVNDFQQWINDQTAGGAKGNFGKSSLIGAILSVFLIKIFM</sequence>
<dbReference type="AlphaFoldDB" id="A0A9J6BCE9"/>
<dbReference type="GO" id="GO:0006508">
    <property type="term" value="P:proteolysis"/>
    <property type="evidence" value="ECO:0007669"/>
    <property type="project" value="InterPro"/>
</dbReference>
<feature type="signal peptide" evidence="2">
    <location>
        <begin position="1"/>
        <end position="20"/>
    </location>
</feature>
<evidence type="ECO:0000256" key="2">
    <source>
        <dbReference type="SAM" id="SignalP"/>
    </source>
</evidence>
<dbReference type="InterPro" id="IPR043504">
    <property type="entry name" value="Peptidase_S1_PA_chymotrypsin"/>
</dbReference>
<protein>
    <recommendedName>
        <fullName evidence="3">Peptidase S1 domain-containing protein</fullName>
    </recommendedName>
</protein>
<dbReference type="EMBL" id="JADBJN010000004">
    <property type="protein sequence ID" value="KAG5667327.1"/>
    <property type="molecule type" value="Genomic_DNA"/>
</dbReference>
<feature type="chain" id="PRO_5039945429" description="Peptidase S1 domain-containing protein" evidence="2">
    <location>
        <begin position="21"/>
        <end position="258"/>
    </location>
</feature>
<dbReference type="SUPFAM" id="SSF50494">
    <property type="entry name" value="Trypsin-like serine proteases"/>
    <property type="match status" value="1"/>
</dbReference>
<evidence type="ECO:0000256" key="1">
    <source>
        <dbReference type="ARBA" id="ARBA00024195"/>
    </source>
</evidence>
<feature type="domain" description="Peptidase S1" evidence="3">
    <location>
        <begin position="50"/>
        <end position="227"/>
    </location>
</feature>
<dbReference type="Pfam" id="PF00089">
    <property type="entry name" value="Trypsin"/>
    <property type="match status" value="1"/>
</dbReference>
<evidence type="ECO:0000313" key="5">
    <source>
        <dbReference type="Proteomes" id="UP001107558"/>
    </source>
</evidence>
<comment type="caution">
    <text evidence="4">The sequence shown here is derived from an EMBL/GenBank/DDBJ whole genome shotgun (WGS) entry which is preliminary data.</text>
</comment>
<evidence type="ECO:0000313" key="4">
    <source>
        <dbReference type="EMBL" id="KAG5667327.1"/>
    </source>
</evidence>
<name>A0A9J6BCE9_POLVA</name>
<reference evidence="4" key="1">
    <citation type="submission" date="2021-03" db="EMBL/GenBank/DDBJ databases">
        <title>Chromosome level genome of the anhydrobiotic midge Polypedilum vanderplanki.</title>
        <authorList>
            <person name="Yoshida Y."/>
            <person name="Kikawada T."/>
            <person name="Gusev O."/>
        </authorList>
    </citation>
    <scope>NUCLEOTIDE SEQUENCE</scope>
    <source>
        <strain evidence="4">NIAS01</strain>
        <tissue evidence="4">Whole body or cell culture</tissue>
    </source>
</reference>
<organism evidence="4 5">
    <name type="scientific">Polypedilum vanderplanki</name>
    <name type="common">Sleeping chironomid midge</name>
    <dbReference type="NCBI Taxonomy" id="319348"/>
    <lineage>
        <taxon>Eukaryota</taxon>
        <taxon>Metazoa</taxon>
        <taxon>Ecdysozoa</taxon>
        <taxon>Arthropoda</taxon>
        <taxon>Hexapoda</taxon>
        <taxon>Insecta</taxon>
        <taxon>Pterygota</taxon>
        <taxon>Neoptera</taxon>
        <taxon>Endopterygota</taxon>
        <taxon>Diptera</taxon>
        <taxon>Nematocera</taxon>
        <taxon>Chironomoidea</taxon>
        <taxon>Chironomidae</taxon>
        <taxon>Chironominae</taxon>
        <taxon>Polypedilum</taxon>
        <taxon>Polypedilum</taxon>
    </lineage>
</organism>
<dbReference type="GO" id="GO:0004252">
    <property type="term" value="F:serine-type endopeptidase activity"/>
    <property type="evidence" value="ECO:0007669"/>
    <property type="project" value="InterPro"/>
</dbReference>
<evidence type="ECO:0000259" key="3">
    <source>
        <dbReference type="Pfam" id="PF00089"/>
    </source>
</evidence>
<comment type="similarity">
    <text evidence="1">Belongs to the peptidase S1 family. CLIP subfamily.</text>
</comment>
<dbReference type="Gene3D" id="2.40.10.10">
    <property type="entry name" value="Trypsin-like serine proteases"/>
    <property type="match status" value="1"/>
</dbReference>
<dbReference type="Proteomes" id="UP001107558">
    <property type="component" value="Chromosome 4"/>
</dbReference>
<dbReference type="InterPro" id="IPR009003">
    <property type="entry name" value="Peptidase_S1_PA"/>
</dbReference>
<dbReference type="InterPro" id="IPR001254">
    <property type="entry name" value="Trypsin_dom"/>
</dbReference>
<accession>A0A9J6BCE9</accession>
<proteinExistence type="inferred from homology"/>
<keyword evidence="5" id="KW-1185">Reference proteome</keyword>
<keyword evidence="2" id="KW-0732">Signal</keyword>